<feature type="compositionally biased region" description="Acidic residues" evidence="1">
    <location>
        <begin position="61"/>
        <end position="74"/>
    </location>
</feature>
<name>A0A428N867_9BACI</name>
<dbReference type="InterPro" id="IPR038503">
    <property type="entry name" value="SpoIIIAH_sf"/>
</dbReference>
<reference evidence="2 3" key="1">
    <citation type="submission" date="2018-10" db="EMBL/GenBank/DDBJ databases">
        <title>Draft genome sequence of Bacillus salarius IM0101, isolated from a hypersaline soil in Inner Mongolia, China.</title>
        <authorList>
            <person name="Yamprayoonswat W."/>
            <person name="Boonvisut S."/>
            <person name="Jumpathong W."/>
            <person name="Sittihan S."/>
            <person name="Ruangsuj P."/>
            <person name="Wanthongcharoen S."/>
            <person name="Thongpramul N."/>
            <person name="Pimmason S."/>
            <person name="Yu B."/>
            <person name="Yasawong M."/>
        </authorList>
    </citation>
    <scope>NUCLEOTIDE SEQUENCE [LARGE SCALE GENOMIC DNA]</scope>
    <source>
        <strain evidence="2 3">IM0101</strain>
    </source>
</reference>
<dbReference type="AlphaFoldDB" id="A0A428N867"/>
<gene>
    <name evidence="2" type="ORF">D7Z54_05310</name>
</gene>
<proteinExistence type="predicted"/>
<comment type="caution">
    <text evidence="2">The sequence shown here is derived from an EMBL/GenBank/DDBJ whole genome shotgun (WGS) entry which is preliminary data.</text>
</comment>
<dbReference type="OrthoDB" id="2939102at2"/>
<dbReference type="Proteomes" id="UP000275076">
    <property type="component" value="Unassembled WGS sequence"/>
</dbReference>
<protein>
    <submittedName>
        <fullName evidence="2">SpoIIIAH-like family protein</fullName>
    </submittedName>
</protein>
<dbReference type="Gene3D" id="1.10.287.4300">
    <property type="entry name" value="Stage III sporulation protein AH-like"/>
    <property type="match status" value="1"/>
</dbReference>
<evidence type="ECO:0000313" key="3">
    <source>
        <dbReference type="Proteomes" id="UP000275076"/>
    </source>
</evidence>
<dbReference type="EMBL" id="RBVX01000003">
    <property type="protein sequence ID" value="RSL34560.1"/>
    <property type="molecule type" value="Genomic_DNA"/>
</dbReference>
<dbReference type="InterPro" id="IPR024232">
    <property type="entry name" value="SpoIIIAH"/>
</dbReference>
<dbReference type="Pfam" id="PF12685">
    <property type="entry name" value="SpoIIIAH"/>
    <property type="match status" value="1"/>
</dbReference>
<feature type="compositionally biased region" description="Basic and acidic residues" evidence="1">
    <location>
        <begin position="133"/>
        <end position="149"/>
    </location>
</feature>
<evidence type="ECO:0000313" key="2">
    <source>
        <dbReference type="EMBL" id="RSL34560.1"/>
    </source>
</evidence>
<accession>A0A428N867</accession>
<feature type="region of interest" description="Disordered" evidence="1">
    <location>
        <begin position="61"/>
        <end position="149"/>
    </location>
</feature>
<evidence type="ECO:0000256" key="1">
    <source>
        <dbReference type="SAM" id="MobiDB-lite"/>
    </source>
</evidence>
<sequence>MKMVLKKQTVWLMTMLSLTIVLAVYYITSPDDVAEEDPEALEDSDEVTAMTEDEELVEWLSDEEMETTIDETEPSSEKGAIEEDEGTDEEAVMEGETETDSNLFSELRLEREESRSRLREEYTETLASEDFSASEKSEAYEKRETLQERQQLESTLESLIQSEGYEEVVVLSNEDNTRIIVQAEDLTTEDAVALNRIAADQLGEEEIVIGHQPTASK</sequence>
<feature type="compositionally biased region" description="Acidic residues" evidence="1">
    <location>
        <begin position="82"/>
        <end position="99"/>
    </location>
</feature>
<keyword evidence="3" id="KW-1185">Reference proteome</keyword>
<feature type="compositionally biased region" description="Basic and acidic residues" evidence="1">
    <location>
        <begin position="107"/>
        <end position="122"/>
    </location>
</feature>
<organism evidence="2 3">
    <name type="scientific">Salibacterium salarium</name>
    <dbReference type="NCBI Taxonomy" id="284579"/>
    <lineage>
        <taxon>Bacteria</taxon>
        <taxon>Bacillati</taxon>
        <taxon>Bacillota</taxon>
        <taxon>Bacilli</taxon>
        <taxon>Bacillales</taxon>
        <taxon>Bacillaceae</taxon>
    </lineage>
</organism>